<organism evidence="1 2">
    <name type="scientific">Lysobacter spongiicola DSM 21749</name>
    <dbReference type="NCBI Taxonomy" id="1122188"/>
    <lineage>
        <taxon>Bacteria</taxon>
        <taxon>Pseudomonadati</taxon>
        <taxon>Pseudomonadota</taxon>
        <taxon>Gammaproteobacteria</taxon>
        <taxon>Lysobacterales</taxon>
        <taxon>Lysobacteraceae</taxon>
        <taxon>Novilysobacter</taxon>
    </lineage>
</organism>
<proteinExistence type="predicted"/>
<evidence type="ECO:0000313" key="2">
    <source>
        <dbReference type="Proteomes" id="UP000190061"/>
    </source>
</evidence>
<evidence type="ECO:0000313" key="1">
    <source>
        <dbReference type="EMBL" id="SKA13390.1"/>
    </source>
</evidence>
<evidence type="ECO:0008006" key="3">
    <source>
        <dbReference type="Google" id="ProtNLM"/>
    </source>
</evidence>
<dbReference type="RefSeq" id="WP_078758639.1">
    <property type="nucleotide sequence ID" value="NZ_FUXP01000008.1"/>
</dbReference>
<dbReference type="STRING" id="1122188.SAMN02745674_02067"/>
<gene>
    <name evidence="1" type="ORF">SAMN02745674_02067</name>
</gene>
<accession>A0A1T4RBG4</accession>
<dbReference type="EMBL" id="FUXP01000008">
    <property type="protein sequence ID" value="SKA13390.1"/>
    <property type="molecule type" value="Genomic_DNA"/>
</dbReference>
<dbReference type="Proteomes" id="UP000190061">
    <property type="component" value="Unassembled WGS sequence"/>
</dbReference>
<sequence>MSDLKPVFGALRSVMAPYGSRLAVKRDTGDEYYVESANAASNGKPEFFGAVQIKKGYVSYHLMPVYTHPELLDGLSSGLKARMQGKSCFNFKGIDPALFDELSTLTKRGYAVFEAQR</sequence>
<reference evidence="1 2" key="1">
    <citation type="submission" date="2017-02" db="EMBL/GenBank/DDBJ databases">
        <authorList>
            <person name="Peterson S.W."/>
        </authorList>
    </citation>
    <scope>NUCLEOTIDE SEQUENCE [LARGE SCALE GENOMIC DNA]</scope>
    <source>
        <strain evidence="1 2">DSM 21749</strain>
    </source>
</reference>
<keyword evidence="2" id="KW-1185">Reference proteome</keyword>
<dbReference type="OrthoDB" id="6331972at2"/>
<protein>
    <recommendedName>
        <fullName evidence="3">DUF1801 domain-containing protein</fullName>
    </recommendedName>
</protein>
<name>A0A1T4RBG4_9GAMM</name>
<dbReference type="AlphaFoldDB" id="A0A1T4RBG4"/>